<organism evidence="1 2">
    <name type="scientific">Paraburkholderia rhynchosiae</name>
    <dbReference type="NCBI Taxonomy" id="487049"/>
    <lineage>
        <taxon>Bacteria</taxon>
        <taxon>Pseudomonadati</taxon>
        <taxon>Pseudomonadota</taxon>
        <taxon>Betaproteobacteria</taxon>
        <taxon>Burkholderiales</taxon>
        <taxon>Burkholderiaceae</taxon>
        <taxon>Paraburkholderia</taxon>
    </lineage>
</organism>
<keyword evidence="1" id="KW-0067">ATP-binding</keyword>
<proteinExistence type="predicted"/>
<sequence length="825" mass="86838">MNDQTTLLQIDGVTKVFPGVRALDNVTFSVLAGEVHGLVGENGAGKSTLMAVAAGALVPEEGRVVINGAETKGDTDAARRLGLAIVRQEPALMPDLTVAENLYLGVPTEQRPSLLNTTQWAQQLLRQWSGDVAIDAAERVLSLNPEQRFIVEIVKALAATPKVLVLDEPTEHLLAEDVERLFEHIRKVAASGCSVVYISHRIREVQKIANRLTVLRDGQGQGTYDAAGLSEQQIVELIVGGALDREFPPKAGNDHAGVVLDVASLRGTGFTDVSVQLRKGEIVGLAGIDGNGQREFIRALAGLARSRGSVTVNGKPAKIQTSQAAAASGIRYLPGDRHRDGIFGELTVRENFSLRSLPFDSIHGWISQRSEARRTKLAVAGFAVKTPSVETPIRSLSGGNQQKLVLASVLASNPEVLLVDEPTQGVDIGARMEIYKVLRQAAAAGTAVIVVSSDALEVAGLCDRVLIFSRGHIVKELRDAAVSENNITSAVLTATTERERGSASIPGFWKWAAGDWAPLVMLALAVCALGIYATHVNETYLSARNLSGVLALVATLAIVAYGQQALMLVGGIDLSVGPLMGLMVVIQSFFLNDGASLGHQLSGWAIVFLVAVAVGLLNWILVDPFRLHPMVATLATYMALQAASLLLRPVPGGLIADSVVEAIGTQAGFVPVIAIFAVVLAIALEFALFKTRPGLTFRGVGSRLEAARMAGVRPHLTLLTAYVGCSLLAGVAAVPMMAQVGSGDPSAGINYTLASIAAVVIGGASLFGGRGSFVGSLLGALLIIQVNVVTSFLDVGDSWQSYLLGGMILASVALYSRSREMAVAK</sequence>
<name>A0ACC7NKR9_9BURK</name>
<evidence type="ECO:0000313" key="2">
    <source>
        <dbReference type="Proteomes" id="UP001629235"/>
    </source>
</evidence>
<comment type="caution">
    <text evidence="1">The sequence shown here is derived from an EMBL/GenBank/DDBJ whole genome shotgun (WGS) entry which is preliminary data.</text>
</comment>
<protein>
    <submittedName>
        <fullName evidence="1">ATP-binding cassette domain-containing protein</fullName>
    </submittedName>
</protein>
<reference evidence="1 2" key="1">
    <citation type="journal article" date="2024" name="Chem. Sci.">
        <title>Discovery of megapolipeptins by genome mining of a Burkholderiales bacteria collection.</title>
        <authorList>
            <person name="Paulo B.S."/>
            <person name="Recchia M.J.J."/>
            <person name="Lee S."/>
            <person name="Fergusson C.H."/>
            <person name="Romanowski S.B."/>
            <person name="Hernandez A."/>
            <person name="Krull N."/>
            <person name="Liu D.Y."/>
            <person name="Cavanagh H."/>
            <person name="Bos A."/>
            <person name="Gray C.A."/>
            <person name="Murphy B.T."/>
            <person name="Linington R.G."/>
            <person name="Eustaquio A.S."/>
        </authorList>
    </citation>
    <scope>NUCLEOTIDE SEQUENCE [LARGE SCALE GENOMIC DNA]</scope>
    <source>
        <strain evidence="1 2">RL18-126-BIB-B</strain>
    </source>
</reference>
<dbReference type="EMBL" id="JAQQDW010000064">
    <property type="protein sequence ID" value="MFM0106846.1"/>
    <property type="molecule type" value="Genomic_DNA"/>
</dbReference>
<dbReference type="Proteomes" id="UP001629235">
    <property type="component" value="Unassembled WGS sequence"/>
</dbReference>
<accession>A0ACC7NKR9</accession>
<gene>
    <name evidence="1" type="ORF">PQR01_25985</name>
</gene>
<keyword evidence="1" id="KW-0547">Nucleotide-binding</keyword>
<keyword evidence="2" id="KW-1185">Reference proteome</keyword>
<evidence type="ECO:0000313" key="1">
    <source>
        <dbReference type="EMBL" id="MFM0106846.1"/>
    </source>
</evidence>